<dbReference type="Proteomes" id="UP000036403">
    <property type="component" value="Unassembled WGS sequence"/>
</dbReference>
<dbReference type="PaxDb" id="67767-A0A0J7JV09"/>
<comment type="caution">
    <text evidence="1">The sequence shown here is derived from an EMBL/GenBank/DDBJ whole genome shotgun (WGS) entry which is preliminary data.</text>
</comment>
<dbReference type="AlphaFoldDB" id="A0A0J7JV09"/>
<accession>A0A0J7JV09</accession>
<dbReference type="STRING" id="67767.A0A0J7JV09"/>
<reference evidence="1 2" key="1">
    <citation type="submission" date="2015-04" db="EMBL/GenBank/DDBJ databases">
        <title>Lasius niger genome sequencing.</title>
        <authorList>
            <person name="Konorov E.A."/>
            <person name="Nikitin M.A."/>
            <person name="Kirill M.V."/>
            <person name="Chang P."/>
        </authorList>
    </citation>
    <scope>NUCLEOTIDE SEQUENCE [LARGE SCALE GENOMIC DNA]</scope>
    <source>
        <tissue evidence="1">Whole</tissue>
    </source>
</reference>
<dbReference type="PANTHER" id="PTHR47027:SF20">
    <property type="entry name" value="REVERSE TRANSCRIPTASE-LIKE PROTEIN WITH RNA-DIRECTED DNA POLYMERASE DOMAIN"/>
    <property type="match status" value="1"/>
</dbReference>
<dbReference type="EMBL" id="LBMM01028820">
    <property type="protein sequence ID" value="KMQ82058.1"/>
    <property type="molecule type" value="Genomic_DNA"/>
</dbReference>
<proteinExistence type="predicted"/>
<dbReference type="PANTHER" id="PTHR47027">
    <property type="entry name" value="REVERSE TRANSCRIPTASE DOMAIN-CONTAINING PROTEIN"/>
    <property type="match status" value="1"/>
</dbReference>
<name>A0A0J7JV09_LASNI</name>
<gene>
    <name evidence="1" type="ORF">RF55_24338</name>
</gene>
<sequence length="151" mass="18060">MLANRTLFGLSKILRSKFVRRNTKLKIYKTLIIPVLIYGAEAWTLSTADKNRLGIFERKILRMIFGPVCDRGEWRIRYNHELYRLYKDKDIVTTILKQQLRWLGHTYRMQDDAPPKKIAFTKMSGKRRQGRQRLCWLDVLEKDMAENNIRS</sequence>
<evidence type="ECO:0000313" key="2">
    <source>
        <dbReference type="Proteomes" id="UP000036403"/>
    </source>
</evidence>
<evidence type="ECO:0000313" key="1">
    <source>
        <dbReference type="EMBL" id="KMQ82058.1"/>
    </source>
</evidence>
<dbReference type="OrthoDB" id="7989680at2759"/>
<keyword evidence="2" id="KW-1185">Reference proteome</keyword>
<organism evidence="1 2">
    <name type="scientific">Lasius niger</name>
    <name type="common">Black garden ant</name>
    <dbReference type="NCBI Taxonomy" id="67767"/>
    <lineage>
        <taxon>Eukaryota</taxon>
        <taxon>Metazoa</taxon>
        <taxon>Ecdysozoa</taxon>
        <taxon>Arthropoda</taxon>
        <taxon>Hexapoda</taxon>
        <taxon>Insecta</taxon>
        <taxon>Pterygota</taxon>
        <taxon>Neoptera</taxon>
        <taxon>Endopterygota</taxon>
        <taxon>Hymenoptera</taxon>
        <taxon>Apocrita</taxon>
        <taxon>Aculeata</taxon>
        <taxon>Formicoidea</taxon>
        <taxon>Formicidae</taxon>
        <taxon>Formicinae</taxon>
        <taxon>Lasius</taxon>
        <taxon>Lasius</taxon>
    </lineage>
</organism>
<protein>
    <submittedName>
        <fullName evidence="1">Putative transposon-derived protein</fullName>
    </submittedName>
</protein>